<dbReference type="GO" id="GO:0003677">
    <property type="term" value="F:DNA binding"/>
    <property type="evidence" value="ECO:0007669"/>
    <property type="project" value="InterPro"/>
</dbReference>
<keyword evidence="3" id="KW-0235">DNA replication</keyword>
<dbReference type="InterPro" id="IPR027417">
    <property type="entry name" value="P-loop_NTPase"/>
</dbReference>
<evidence type="ECO:0000313" key="6">
    <source>
        <dbReference type="Proteomes" id="UP000269883"/>
    </source>
</evidence>
<dbReference type="EMBL" id="AP017378">
    <property type="protein sequence ID" value="BBD08957.1"/>
    <property type="molecule type" value="Genomic_DNA"/>
</dbReference>
<evidence type="ECO:0000313" key="5">
    <source>
        <dbReference type="EMBL" id="BBD08957.1"/>
    </source>
</evidence>
<dbReference type="Proteomes" id="UP000269883">
    <property type="component" value="Chromosome"/>
</dbReference>
<dbReference type="NCBIfam" id="TIGR01128">
    <property type="entry name" value="holA"/>
    <property type="match status" value="1"/>
</dbReference>
<protein>
    <submittedName>
        <fullName evidence="5">DNA polymerase III delta</fullName>
    </submittedName>
</protein>
<dbReference type="AlphaFoldDB" id="A0A2Z6B0A1"/>
<evidence type="ECO:0000256" key="1">
    <source>
        <dbReference type="ARBA" id="ARBA00022679"/>
    </source>
</evidence>
<dbReference type="GO" id="GO:0006261">
    <property type="term" value="P:DNA-templated DNA replication"/>
    <property type="evidence" value="ECO:0007669"/>
    <property type="project" value="TreeGrafter"/>
</dbReference>
<dbReference type="InterPro" id="IPR005790">
    <property type="entry name" value="DNA_polIII_delta"/>
</dbReference>
<accession>A0A2Z6B0A1</accession>
<dbReference type="OrthoDB" id="5443838at2"/>
<gene>
    <name evidence="5" type="ORF">DFE_2231</name>
</gene>
<dbReference type="SUPFAM" id="SSF52540">
    <property type="entry name" value="P-loop containing nucleoside triphosphate hydrolases"/>
    <property type="match status" value="1"/>
</dbReference>
<keyword evidence="4" id="KW-0239">DNA-directed DNA polymerase</keyword>
<dbReference type="Gene3D" id="1.10.8.60">
    <property type="match status" value="1"/>
</dbReference>
<keyword evidence="1" id="KW-0808">Transferase</keyword>
<sequence>MSDRPGFSFLICPDPELIRLEVESLVELHGEGKTWDRRAYWADDELPGAFWQDLSIPDLMGTPRLVVVRRANKFLKDSWDKLTSTLSSFNAQIWPIFCLEPAADKKGQVKPPAVLTKQKYWPVAEKRGWVWTSPGLTPRTMPDFVSSFVRRKKLIISPPVAHALADALPHDAMGAKNELEKIALAAGESGEVVKAHIALISHQADMDVFEFISSVLEGKSPERVWQKVFDNRLVSSSNSIFFSFLALMIREGRILWELGQGEKPSVWVHHTVVQRKSSLAKRLGPARLSRIWHLVLEAEFGVKTGQRTPEQAFEALVGGLYSLFSPKTAQSTR</sequence>
<name>A0A2Z6B0A1_9BACT</name>
<reference evidence="5 6" key="1">
    <citation type="journal article" date="2018" name="Sci. Adv.">
        <title>Multi-heme cytochromes provide a pathway for survival in energy-limited environments.</title>
        <authorList>
            <person name="Deng X."/>
            <person name="Dohmae N."/>
            <person name="Nealson K.H."/>
            <person name="Hashimoto K."/>
            <person name="Okamoto A."/>
        </authorList>
    </citation>
    <scope>NUCLEOTIDE SEQUENCE [LARGE SCALE GENOMIC DNA]</scope>
    <source>
        <strain evidence="5 6">IS5</strain>
    </source>
</reference>
<proteinExistence type="predicted"/>
<keyword evidence="2" id="KW-0548">Nucleotidyltransferase</keyword>
<evidence type="ECO:0000256" key="4">
    <source>
        <dbReference type="ARBA" id="ARBA00022932"/>
    </source>
</evidence>
<evidence type="ECO:0000256" key="3">
    <source>
        <dbReference type="ARBA" id="ARBA00022705"/>
    </source>
</evidence>
<evidence type="ECO:0000256" key="2">
    <source>
        <dbReference type="ARBA" id="ARBA00022695"/>
    </source>
</evidence>
<dbReference type="GO" id="GO:0009360">
    <property type="term" value="C:DNA polymerase III complex"/>
    <property type="evidence" value="ECO:0007669"/>
    <property type="project" value="TreeGrafter"/>
</dbReference>
<keyword evidence="6" id="KW-1185">Reference proteome</keyword>
<dbReference type="RefSeq" id="WP_126379522.1">
    <property type="nucleotide sequence ID" value="NZ_AP017378.1"/>
</dbReference>
<dbReference type="GO" id="GO:0003887">
    <property type="term" value="F:DNA-directed DNA polymerase activity"/>
    <property type="evidence" value="ECO:0007669"/>
    <property type="project" value="UniProtKB-KW"/>
</dbReference>
<organism evidence="5 6">
    <name type="scientific">Desulfovibrio ferrophilus</name>
    <dbReference type="NCBI Taxonomy" id="241368"/>
    <lineage>
        <taxon>Bacteria</taxon>
        <taxon>Pseudomonadati</taxon>
        <taxon>Thermodesulfobacteriota</taxon>
        <taxon>Desulfovibrionia</taxon>
        <taxon>Desulfovibrionales</taxon>
        <taxon>Desulfovibrionaceae</taxon>
        <taxon>Desulfovibrio</taxon>
    </lineage>
</organism>
<dbReference type="PANTHER" id="PTHR34388">
    <property type="entry name" value="DNA POLYMERASE III SUBUNIT DELTA"/>
    <property type="match status" value="1"/>
</dbReference>
<dbReference type="PANTHER" id="PTHR34388:SF1">
    <property type="entry name" value="DNA POLYMERASE III SUBUNIT DELTA"/>
    <property type="match status" value="1"/>
</dbReference>
<dbReference type="KEGG" id="dfl:DFE_2231"/>